<dbReference type="Proteomes" id="UP001060123">
    <property type="component" value="Chromosome"/>
</dbReference>
<evidence type="ECO:0000259" key="2">
    <source>
        <dbReference type="Pfam" id="PF14065"/>
    </source>
</evidence>
<accession>A0ABY5XI44</accession>
<protein>
    <submittedName>
        <fullName evidence="3">DUF4255 domain-containing protein</fullName>
    </submittedName>
</protein>
<evidence type="ECO:0000313" key="4">
    <source>
        <dbReference type="Proteomes" id="UP001060123"/>
    </source>
</evidence>
<dbReference type="InterPro" id="IPR025351">
    <property type="entry name" value="Pvc16_N"/>
</dbReference>
<organism evidence="3 4">
    <name type="scientific">Rhizobium sullae</name>
    <name type="common">Rhizobium hedysari</name>
    <dbReference type="NCBI Taxonomy" id="50338"/>
    <lineage>
        <taxon>Bacteria</taxon>
        <taxon>Pseudomonadati</taxon>
        <taxon>Pseudomonadota</taxon>
        <taxon>Alphaproteobacteria</taxon>
        <taxon>Hyphomicrobiales</taxon>
        <taxon>Rhizobiaceae</taxon>
        <taxon>Rhizobium/Agrobacterium group</taxon>
        <taxon>Rhizobium</taxon>
    </lineage>
</organism>
<keyword evidence="4" id="KW-1185">Reference proteome</keyword>
<feature type="region of interest" description="Disordered" evidence="1">
    <location>
        <begin position="220"/>
        <end position="239"/>
    </location>
</feature>
<evidence type="ECO:0000256" key="1">
    <source>
        <dbReference type="SAM" id="MobiDB-lite"/>
    </source>
</evidence>
<feature type="domain" description="Pvc16 N-terminal" evidence="2">
    <location>
        <begin position="17"/>
        <end position="205"/>
    </location>
</feature>
<sequence>MTAHFAVPATTFVLKALCDARLKAAYGNFPAPSVKLEPPPRPAPTSGAGGQPEAAALYLFLHHAAQNPAWRNMHEPTVNSLGQRTDAPPLVLDLYYLLFATGADLEREVLFSLGLTAFRRNGIIPRPMIQAILGAIAVPANPTKLLETLTAEPLHDPASQPEQITISQEPYDLDRSTKLWSALQAPLRPTALFQVTSLFLDIPQQFQLMPDVEAVGLRLRPNANPASPPVDDDLLEVTS</sequence>
<dbReference type="EMBL" id="CP104143">
    <property type="protein sequence ID" value="UWU14092.1"/>
    <property type="molecule type" value="Genomic_DNA"/>
</dbReference>
<dbReference type="RefSeq" id="WP_027511991.1">
    <property type="nucleotide sequence ID" value="NZ_CP104143.1"/>
</dbReference>
<name>A0ABY5XI44_RHISU</name>
<feature type="compositionally biased region" description="Acidic residues" evidence="1">
    <location>
        <begin position="230"/>
        <end position="239"/>
    </location>
</feature>
<evidence type="ECO:0000313" key="3">
    <source>
        <dbReference type="EMBL" id="UWU14092.1"/>
    </source>
</evidence>
<gene>
    <name evidence="3" type="ORF">N2599_18555</name>
</gene>
<dbReference type="Pfam" id="PF14065">
    <property type="entry name" value="Pvc16_N"/>
    <property type="match status" value="1"/>
</dbReference>
<reference evidence="3" key="1">
    <citation type="submission" date="2022-09" db="EMBL/GenBank/DDBJ databases">
        <title>Australian commercial rhizobial inoculants.</title>
        <authorList>
            <person name="Kohlmeier M.G."/>
            <person name="O'Hara G.W."/>
            <person name="Colombi E."/>
            <person name="Ramsay J.P."/>
            <person name="Terpolilli J."/>
        </authorList>
    </citation>
    <scope>NUCLEOTIDE SEQUENCE</scope>
    <source>
        <strain evidence="3">WSM1592</strain>
    </source>
</reference>
<proteinExistence type="predicted"/>